<gene>
    <name evidence="2" type="ORF">GCM10007968_15590</name>
</gene>
<keyword evidence="1" id="KW-1133">Transmembrane helix</keyword>
<feature type="transmembrane region" description="Helical" evidence="1">
    <location>
        <begin position="253"/>
        <end position="274"/>
    </location>
</feature>
<dbReference type="Proteomes" id="UP000654670">
    <property type="component" value="Unassembled WGS sequence"/>
</dbReference>
<keyword evidence="1" id="KW-0472">Membrane</keyword>
<keyword evidence="1" id="KW-0812">Transmembrane</keyword>
<comment type="caution">
    <text evidence="2">The sequence shown here is derived from an EMBL/GenBank/DDBJ whole genome shotgun (WGS) entry which is preliminary data.</text>
</comment>
<sequence>MFGMALFQAVLQILWLSMTEFVSLIGGLVIGGFILGYLERLSNRLVIDTFGMKGIYFTAWLGTPVHELGHAAMCLLFGHRVTGIKLLQANRSDGTIGYVTHTYNPGSLYQNIGNLFIGLAPLISGGLAIFACARFLVPGGSDVIARYFFTGTQAFSLVDPRTWWDLLFADRAVFQNFFAGENLIRPAFWLFIFLAVCISSRMSLSPEDIRGARSGAGAMFLLIVLANVLNAALDPSLHRQMMVWIGRFNFCLLILLSVSVFFSCLTLAVSSLFYRIGSRFKSFG</sequence>
<protein>
    <submittedName>
        <fullName evidence="2">Uncharacterized protein</fullName>
    </submittedName>
</protein>
<proteinExistence type="predicted"/>
<accession>A0A917S481</accession>
<feature type="transmembrane region" description="Helical" evidence="1">
    <location>
        <begin position="115"/>
        <end position="137"/>
    </location>
</feature>
<dbReference type="EMBL" id="BMOK01000005">
    <property type="protein sequence ID" value="GGL52387.1"/>
    <property type="molecule type" value="Genomic_DNA"/>
</dbReference>
<feature type="transmembrane region" description="Helical" evidence="1">
    <location>
        <begin position="216"/>
        <end position="233"/>
    </location>
</feature>
<organism evidence="2 3">
    <name type="scientific">Sporolactobacillus putidus</name>
    <dbReference type="NCBI Taxonomy" id="492735"/>
    <lineage>
        <taxon>Bacteria</taxon>
        <taxon>Bacillati</taxon>
        <taxon>Bacillota</taxon>
        <taxon>Bacilli</taxon>
        <taxon>Bacillales</taxon>
        <taxon>Sporolactobacillaceae</taxon>
        <taxon>Sporolactobacillus</taxon>
    </lineage>
</organism>
<dbReference type="Pfam" id="PF13398">
    <property type="entry name" value="Peptidase_M50B"/>
    <property type="match status" value="1"/>
</dbReference>
<evidence type="ECO:0000313" key="3">
    <source>
        <dbReference type="Proteomes" id="UP000654670"/>
    </source>
</evidence>
<reference evidence="2" key="1">
    <citation type="journal article" date="2014" name="Int. J. Syst. Evol. Microbiol.">
        <title>Complete genome sequence of Corynebacterium casei LMG S-19264T (=DSM 44701T), isolated from a smear-ripened cheese.</title>
        <authorList>
            <consortium name="US DOE Joint Genome Institute (JGI-PGF)"/>
            <person name="Walter F."/>
            <person name="Albersmeier A."/>
            <person name="Kalinowski J."/>
            <person name="Ruckert C."/>
        </authorList>
    </citation>
    <scope>NUCLEOTIDE SEQUENCE</scope>
    <source>
        <strain evidence="2">JCM 15325</strain>
    </source>
</reference>
<keyword evidence="3" id="KW-1185">Reference proteome</keyword>
<feature type="transmembrane region" description="Helical" evidence="1">
    <location>
        <begin position="12"/>
        <end position="38"/>
    </location>
</feature>
<evidence type="ECO:0000313" key="2">
    <source>
        <dbReference type="EMBL" id="GGL52387.1"/>
    </source>
</evidence>
<evidence type="ECO:0000256" key="1">
    <source>
        <dbReference type="SAM" id="Phobius"/>
    </source>
</evidence>
<feature type="transmembrane region" description="Helical" evidence="1">
    <location>
        <begin position="187"/>
        <end position="204"/>
    </location>
</feature>
<name>A0A917S481_9BACL</name>
<dbReference type="AlphaFoldDB" id="A0A917S481"/>
<reference evidence="2" key="2">
    <citation type="submission" date="2020-09" db="EMBL/GenBank/DDBJ databases">
        <authorList>
            <person name="Sun Q."/>
            <person name="Ohkuma M."/>
        </authorList>
    </citation>
    <scope>NUCLEOTIDE SEQUENCE</scope>
    <source>
        <strain evidence="2">JCM 15325</strain>
    </source>
</reference>
<dbReference type="InterPro" id="IPR049500">
    <property type="entry name" value="Peptidase_M50B-like"/>
</dbReference>